<dbReference type="OrthoDB" id="928068at2"/>
<accession>A0A1S2VK38</accession>
<feature type="domain" description="TonB C-terminal" evidence="1">
    <location>
        <begin position="232"/>
        <end position="324"/>
    </location>
</feature>
<keyword evidence="3" id="KW-1185">Reference proteome</keyword>
<proteinExistence type="predicted"/>
<dbReference type="AlphaFoldDB" id="A0A1S2VK38"/>
<dbReference type="Gene3D" id="3.30.1150.10">
    <property type="match status" value="1"/>
</dbReference>
<comment type="caution">
    <text evidence="2">The sequence shown here is derived from an EMBL/GenBank/DDBJ whole genome shotgun (WGS) entry which is preliminary data.</text>
</comment>
<dbReference type="GO" id="GO:0055085">
    <property type="term" value="P:transmembrane transport"/>
    <property type="evidence" value="ECO:0007669"/>
    <property type="project" value="InterPro"/>
</dbReference>
<dbReference type="EMBL" id="MORL01000005">
    <property type="protein sequence ID" value="OIN59093.1"/>
    <property type="molecule type" value="Genomic_DNA"/>
</dbReference>
<dbReference type="RefSeq" id="WP_071503545.1">
    <property type="nucleotide sequence ID" value="NZ_MORL01000005.1"/>
</dbReference>
<evidence type="ECO:0000259" key="1">
    <source>
        <dbReference type="PROSITE" id="PS52015"/>
    </source>
</evidence>
<name>A0A1S2VK38_9BACT</name>
<organism evidence="2 3">
    <name type="scientific">Arsenicibacter rosenii</name>
    <dbReference type="NCBI Taxonomy" id="1750698"/>
    <lineage>
        <taxon>Bacteria</taxon>
        <taxon>Pseudomonadati</taxon>
        <taxon>Bacteroidota</taxon>
        <taxon>Cytophagia</taxon>
        <taxon>Cytophagales</taxon>
        <taxon>Spirosomataceae</taxon>
        <taxon>Arsenicibacter</taxon>
    </lineage>
</organism>
<dbReference type="InterPro" id="IPR037682">
    <property type="entry name" value="TonB_C"/>
</dbReference>
<dbReference type="Proteomes" id="UP000181790">
    <property type="component" value="Unassembled WGS sequence"/>
</dbReference>
<reference evidence="2 3" key="1">
    <citation type="submission" date="2016-10" db="EMBL/GenBank/DDBJ databases">
        <title>Arsenicibacter rosenii gen. nov., sp. nov., an efficient arsenic-methylating bacterium isolated from an arsenic-contaminated paddy soil.</title>
        <authorList>
            <person name="Huang K."/>
        </authorList>
    </citation>
    <scope>NUCLEOTIDE SEQUENCE [LARGE SCALE GENOMIC DNA]</scope>
    <source>
        <strain evidence="2 3">SM-1</strain>
    </source>
</reference>
<sequence length="371" mass="41154">MYRRFLIGVLACISWYNAQSQWCTVARDSAGQITTTCLGPGDKLLSEQHFLGSEYLTFPIWQPGTMLLGSTGREIHGTICYNIYAGQVFFRLGDEAPQQVFPDAFTINDERYDKHLINGRAVYCQIRYAGKTKLLAVVSCRLEPISASFDKTGGTSLYKARYKPRTTYYLQSGNGPVKPVALNGTALRTALVEHPDAVAALVPDDTLSWANTVKILSAYDSLLTATLRCPLDADPDFRPMLYEHIRYPAQLWNKGLYSRVYIGFDIDAQGQINHIMPLSPGNVGYGFIAAVTGALKKLPAFSAAYAGRYVLPVAFTYTNLAVSQSRSVPQNHLPAERIDNRTMLTELQVPMVINKPALAGESAQEVWGWYK</sequence>
<dbReference type="PROSITE" id="PS52015">
    <property type="entry name" value="TONB_CTD"/>
    <property type="match status" value="1"/>
</dbReference>
<evidence type="ECO:0000313" key="3">
    <source>
        <dbReference type="Proteomes" id="UP000181790"/>
    </source>
</evidence>
<evidence type="ECO:0000313" key="2">
    <source>
        <dbReference type="EMBL" id="OIN59093.1"/>
    </source>
</evidence>
<gene>
    <name evidence="2" type="ORF">BLX24_12880</name>
</gene>
<protein>
    <recommendedName>
        <fullName evidence="1">TonB C-terminal domain-containing protein</fullName>
    </recommendedName>
</protein>